<evidence type="ECO:0000313" key="1">
    <source>
        <dbReference type="EMBL" id="GDY78522.1"/>
    </source>
</evidence>
<reference evidence="1 2" key="1">
    <citation type="submission" date="2019-04" db="EMBL/GenBank/DDBJ databases">
        <title>Draft genome sequences of Streptomyces avermitilis ATCC 31267.</title>
        <authorList>
            <person name="Komaki H."/>
            <person name="Tamura T."/>
            <person name="Hosoyama A."/>
        </authorList>
    </citation>
    <scope>NUCLEOTIDE SEQUENCE [LARGE SCALE GENOMIC DNA]</scope>
    <source>
        <strain evidence="1 2">ATCC 31267</strain>
    </source>
</reference>
<dbReference type="EMBL" id="BJHY01000001">
    <property type="protein sequence ID" value="GDY78522.1"/>
    <property type="molecule type" value="Genomic_DNA"/>
</dbReference>
<comment type="caution">
    <text evidence="1">The sequence shown here is derived from an EMBL/GenBank/DDBJ whole genome shotgun (WGS) entry which is preliminary data.</text>
</comment>
<sequence>MYGGCLGGHPEADALDEHHECHGHGECRERDLEICGDEQRGQNGDQQRPAFVPPIARTSQCGGAPAFPRMRYTVS</sequence>
<evidence type="ECO:0000313" key="2">
    <source>
        <dbReference type="Proteomes" id="UP000299211"/>
    </source>
</evidence>
<accession>A0A4D4N1Z3</accession>
<proteinExistence type="predicted"/>
<name>A0A4D4N1Z3_STRAX</name>
<gene>
    <name evidence="1" type="ORF">SAV31267_080070</name>
</gene>
<dbReference type="AlphaFoldDB" id="A0A4D4N1Z3"/>
<organism evidence="1 2">
    <name type="scientific">Streptomyces avermitilis</name>
    <dbReference type="NCBI Taxonomy" id="33903"/>
    <lineage>
        <taxon>Bacteria</taxon>
        <taxon>Bacillati</taxon>
        <taxon>Actinomycetota</taxon>
        <taxon>Actinomycetes</taxon>
        <taxon>Kitasatosporales</taxon>
        <taxon>Streptomycetaceae</taxon>
        <taxon>Streptomyces</taxon>
    </lineage>
</organism>
<protein>
    <submittedName>
        <fullName evidence="1">Uncharacterized protein</fullName>
    </submittedName>
</protein>
<dbReference type="Proteomes" id="UP000299211">
    <property type="component" value="Unassembled WGS sequence"/>
</dbReference>